<reference evidence="1 2" key="1">
    <citation type="submission" date="2016-10" db="EMBL/GenBank/DDBJ databases">
        <authorList>
            <person name="de Groot N.N."/>
        </authorList>
    </citation>
    <scope>NUCLEOTIDE SEQUENCE [LARGE SCALE GENOMIC DNA]</scope>
    <source>
        <strain evidence="1 2">DSM 6059</strain>
    </source>
</reference>
<proteinExistence type="predicted"/>
<gene>
    <name evidence="1" type="ORF">SAMN02745724_01575</name>
</gene>
<protein>
    <submittedName>
        <fullName evidence="1">Uncharacterized protein</fullName>
    </submittedName>
</protein>
<accession>A0A1I1IWC6</accession>
<evidence type="ECO:0000313" key="1">
    <source>
        <dbReference type="EMBL" id="SFC38628.1"/>
    </source>
</evidence>
<dbReference type="EMBL" id="FOLO01000008">
    <property type="protein sequence ID" value="SFC38628.1"/>
    <property type="molecule type" value="Genomic_DNA"/>
</dbReference>
<dbReference type="RefSeq" id="WP_091982490.1">
    <property type="nucleotide sequence ID" value="NZ_FOLO01000008.1"/>
</dbReference>
<dbReference type="AlphaFoldDB" id="A0A1I1IWC6"/>
<organism evidence="1 2">
    <name type="scientific">Pseudoalteromonas denitrificans DSM 6059</name>
    <dbReference type="NCBI Taxonomy" id="1123010"/>
    <lineage>
        <taxon>Bacteria</taxon>
        <taxon>Pseudomonadati</taxon>
        <taxon>Pseudomonadota</taxon>
        <taxon>Gammaproteobacteria</taxon>
        <taxon>Alteromonadales</taxon>
        <taxon>Pseudoalteromonadaceae</taxon>
        <taxon>Pseudoalteromonas</taxon>
    </lineage>
</organism>
<sequence length="100" mass="11624">MFTDLSSPLNGAKITQVSWDFKGFNNGSVKQDVKLCYFKPYRSTPYDCLDISNDKIGSTDFFNGWDPRTRFHLTFSLWGGSYPAFWEHSEKGLLKVDYKY</sequence>
<dbReference type="Proteomes" id="UP000198862">
    <property type="component" value="Unassembled WGS sequence"/>
</dbReference>
<keyword evidence="2" id="KW-1185">Reference proteome</keyword>
<dbReference type="OrthoDB" id="6460529at2"/>
<evidence type="ECO:0000313" key="2">
    <source>
        <dbReference type="Proteomes" id="UP000198862"/>
    </source>
</evidence>
<name>A0A1I1IWC6_9GAMM</name>